<feature type="compositionally biased region" description="Polar residues" evidence="1">
    <location>
        <begin position="61"/>
        <end position="80"/>
    </location>
</feature>
<reference evidence="3" key="2">
    <citation type="submission" date="2020-11" db="EMBL/GenBank/DDBJ databases">
        <authorList>
            <person name="McCartney M.A."/>
            <person name="Auch B."/>
            <person name="Kono T."/>
            <person name="Mallez S."/>
            <person name="Becker A."/>
            <person name="Gohl D.M."/>
            <person name="Silverstein K.A.T."/>
            <person name="Koren S."/>
            <person name="Bechman K.B."/>
            <person name="Herman A."/>
            <person name="Abrahante J.E."/>
            <person name="Garbe J."/>
        </authorList>
    </citation>
    <scope>NUCLEOTIDE SEQUENCE</scope>
    <source>
        <strain evidence="3">Duluth1</strain>
        <tissue evidence="3">Whole animal</tissue>
    </source>
</reference>
<comment type="caution">
    <text evidence="3">The sequence shown here is derived from an EMBL/GenBank/DDBJ whole genome shotgun (WGS) entry which is preliminary data.</text>
</comment>
<evidence type="ECO:0000313" key="3">
    <source>
        <dbReference type="EMBL" id="KAH3707510.1"/>
    </source>
</evidence>
<gene>
    <name evidence="3" type="ORF">DPMN_066918</name>
</gene>
<name>A0A9D4BSF4_DREPO</name>
<dbReference type="EMBL" id="JAIWYP010000014">
    <property type="protein sequence ID" value="KAH3707510.1"/>
    <property type="molecule type" value="Genomic_DNA"/>
</dbReference>
<dbReference type="AlphaFoldDB" id="A0A9D4BSF4"/>
<organism evidence="3 4">
    <name type="scientific">Dreissena polymorpha</name>
    <name type="common">Zebra mussel</name>
    <name type="synonym">Mytilus polymorpha</name>
    <dbReference type="NCBI Taxonomy" id="45954"/>
    <lineage>
        <taxon>Eukaryota</taxon>
        <taxon>Metazoa</taxon>
        <taxon>Spiralia</taxon>
        <taxon>Lophotrochozoa</taxon>
        <taxon>Mollusca</taxon>
        <taxon>Bivalvia</taxon>
        <taxon>Autobranchia</taxon>
        <taxon>Heteroconchia</taxon>
        <taxon>Euheterodonta</taxon>
        <taxon>Imparidentia</taxon>
        <taxon>Neoheterodontei</taxon>
        <taxon>Myida</taxon>
        <taxon>Dreissenoidea</taxon>
        <taxon>Dreissenidae</taxon>
        <taxon>Dreissena</taxon>
    </lineage>
</organism>
<accession>A0A9D4BSF4</accession>
<dbReference type="Proteomes" id="UP000828390">
    <property type="component" value="Unassembled WGS sequence"/>
</dbReference>
<feature type="chain" id="PRO_5038866670" evidence="2">
    <location>
        <begin position="24"/>
        <end position="106"/>
    </location>
</feature>
<feature type="signal peptide" evidence="2">
    <location>
        <begin position="1"/>
        <end position="23"/>
    </location>
</feature>
<evidence type="ECO:0000256" key="2">
    <source>
        <dbReference type="SAM" id="SignalP"/>
    </source>
</evidence>
<proteinExistence type="predicted"/>
<protein>
    <submittedName>
        <fullName evidence="3">Uncharacterized protein</fullName>
    </submittedName>
</protein>
<keyword evidence="2" id="KW-0732">Signal</keyword>
<evidence type="ECO:0000256" key="1">
    <source>
        <dbReference type="SAM" id="MobiDB-lite"/>
    </source>
</evidence>
<sequence length="106" mass="12165">MYQINLKDMLSFSLCFVTTSVYCTVTKPEITTQESHLIEITRKPNERTGKPNDIMVMPNGTFRQKSNKIGNPNDTTGQSLSEEARYTRRRSRLASRWGLDVDVSVY</sequence>
<feature type="region of interest" description="Disordered" evidence="1">
    <location>
        <begin position="43"/>
        <end position="85"/>
    </location>
</feature>
<evidence type="ECO:0000313" key="4">
    <source>
        <dbReference type="Proteomes" id="UP000828390"/>
    </source>
</evidence>
<reference evidence="3" key="1">
    <citation type="journal article" date="2019" name="bioRxiv">
        <title>The Genome of the Zebra Mussel, Dreissena polymorpha: A Resource for Invasive Species Research.</title>
        <authorList>
            <person name="McCartney M.A."/>
            <person name="Auch B."/>
            <person name="Kono T."/>
            <person name="Mallez S."/>
            <person name="Zhang Y."/>
            <person name="Obille A."/>
            <person name="Becker A."/>
            <person name="Abrahante J.E."/>
            <person name="Garbe J."/>
            <person name="Badalamenti J.P."/>
            <person name="Herman A."/>
            <person name="Mangelson H."/>
            <person name="Liachko I."/>
            <person name="Sullivan S."/>
            <person name="Sone E.D."/>
            <person name="Koren S."/>
            <person name="Silverstein K.A.T."/>
            <person name="Beckman K.B."/>
            <person name="Gohl D.M."/>
        </authorList>
    </citation>
    <scope>NUCLEOTIDE SEQUENCE</scope>
    <source>
        <strain evidence="3">Duluth1</strain>
        <tissue evidence="3">Whole animal</tissue>
    </source>
</reference>
<keyword evidence="4" id="KW-1185">Reference proteome</keyword>